<accession>A0ABQ4NFJ0</accession>
<organism evidence="8 9">
    <name type="scientific">Paenibacillus cisolokensis</name>
    <dbReference type="NCBI Taxonomy" id="1658519"/>
    <lineage>
        <taxon>Bacteria</taxon>
        <taxon>Bacillati</taxon>
        <taxon>Bacillota</taxon>
        <taxon>Bacilli</taxon>
        <taxon>Bacillales</taxon>
        <taxon>Paenibacillaceae</taxon>
        <taxon>Paenibacillus</taxon>
    </lineage>
</organism>
<gene>
    <name evidence="8" type="ORF">PACILC2_55870</name>
</gene>
<evidence type="ECO:0000313" key="9">
    <source>
        <dbReference type="Proteomes" id="UP000680304"/>
    </source>
</evidence>
<dbReference type="PANTHER" id="PTHR33885:SF3">
    <property type="entry name" value="PHAGE SHOCK PROTEIN C"/>
    <property type="match status" value="1"/>
</dbReference>
<sequence>MRRKLYLSRTDKKLTGLCGGLAEYFGVDANILRVFAVVGCLFSFGTVLFLYIVCSLIVPKEPLTPEPLYHTGNPYL</sequence>
<dbReference type="InterPro" id="IPR052027">
    <property type="entry name" value="PspC"/>
</dbReference>
<evidence type="ECO:0000256" key="3">
    <source>
        <dbReference type="ARBA" id="ARBA00022692"/>
    </source>
</evidence>
<keyword evidence="5 6" id="KW-0472">Membrane</keyword>
<reference evidence="8 9" key="1">
    <citation type="submission" date="2021-04" db="EMBL/GenBank/DDBJ databases">
        <title>Draft genome sequence of Paenibacillus cisolokensis, LC2-13A.</title>
        <authorList>
            <person name="Uke A."/>
            <person name="Chhe C."/>
            <person name="Baramee S."/>
            <person name="Kosugi A."/>
        </authorList>
    </citation>
    <scope>NUCLEOTIDE SEQUENCE [LARGE SCALE GENOMIC DNA]</scope>
    <source>
        <strain evidence="8 9">LC2-13A</strain>
    </source>
</reference>
<keyword evidence="9" id="KW-1185">Reference proteome</keyword>
<evidence type="ECO:0000256" key="6">
    <source>
        <dbReference type="SAM" id="Phobius"/>
    </source>
</evidence>
<comment type="caution">
    <text evidence="8">The sequence shown here is derived from an EMBL/GenBank/DDBJ whole genome shotgun (WGS) entry which is preliminary data.</text>
</comment>
<name>A0ABQ4NFJ0_9BACL</name>
<keyword evidence="3 6" id="KW-0812">Transmembrane</keyword>
<evidence type="ECO:0000256" key="1">
    <source>
        <dbReference type="ARBA" id="ARBA00004162"/>
    </source>
</evidence>
<feature type="transmembrane region" description="Helical" evidence="6">
    <location>
        <begin position="34"/>
        <end position="58"/>
    </location>
</feature>
<dbReference type="InterPro" id="IPR007168">
    <property type="entry name" value="Phageshock_PspC_N"/>
</dbReference>
<evidence type="ECO:0000259" key="7">
    <source>
        <dbReference type="Pfam" id="PF04024"/>
    </source>
</evidence>
<dbReference type="PANTHER" id="PTHR33885">
    <property type="entry name" value="PHAGE SHOCK PROTEIN C"/>
    <property type="match status" value="1"/>
</dbReference>
<dbReference type="RefSeq" id="WP_213531697.1">
    <property type="nucleotide sequence ID" value="NZ_BOVJ01000242.1"/>
</dbReference>
<dbReference type="EMBL" id="BOVJ01000242">
    <property type="protein sequence ID" value="GIQ67019.1"/>
    <property type="molecule type" value="Genomic_DNA"/>
</dbReference>
<protein>
    <recommendedName>
        <fullName evidence="7">Phage shock protein PspC N-terminal domain-containing protein</fullName>
    </recommendedName>
</protein>
<evidence type="ECO:0000256" key="4">
    <source>
        <dbReference type="ARBA" id="ARBA00022989"/>
    </source>
</evidence>
<keyword evidence="2" id="KW-1003">Cell membrane</keyword>
<dbReference type="Pfam" id="PF04024">
    <property type="entry name" value="PspC"/>
    <property type="match status" value="1"/>
</dbReference>
<proteinExistence type="predicted"/>
<evidence type="ECO:0000313" key="8">
    <source>
        <dbReference type="EMBL" id="GIQ67019.1"/>
    </source>
</evidence>
<evidence type="ECO:0000256" key="2">
    <source>
        <dbReference type="ARBA" id="ARBA00022475"/>
    </source>
</evidence>
<evidence type="ECO:0000256" key="5">
    <source>
        <dbReference type="ARBA" id="ARBA00023136"/>
    </source>
</evidence>
<dbReference type="Proteomes" id="UP000680304">
    <property type="component" value="Unassembled WGS sequence"/>
</dbReference>
<keyword evidence="4 6" id="KW-1133">Transmembrane helix</keyword>
<feature type="domain" description="Phage shock protein PspC N-terminal" evidence="7">
    <location>
        <begin position="3"/>
        <end position="61"/>
    </location>
</feature>
<comment type="subcellular location">
    <subcellularLocation>
        <location evidence="1">Cell membrane</location>
        <topology evidence="1">Single-pass membrane protein</topology>
    </subcellularLocation>
</comment>